<dbReference type="EMBL" id="FNLC01000001">
    <property type="protein sequence ID" value="SDQ62545.1"/>
    <property type="molecule type" value="Genomic_DNA"/>
</dbReference>
<reference evidence="2" key="1">
    <citation type="submission" date="2016-10" db="EMBL/GenBank/DDBJ databases">
        <authorList>
            <person name="Varghese N."/>
            <person name="Submissions S."/>
        </authorList>
    </citation>
    <scope>NUCLEOTIDE SEQUENCE [LARGE SCALE GENOMIC DNA]</scope>
    <source>
        <strain evidence="2">DSM 24767</strain>
    </source>
</reference>
<organism evidence="1 2">
    <name type="scientific">Natronobacterium texcoconense</name>
    <dbReference type="NCBI Taxonomy" id="1095778"/>
    <lineage>
        <taxon>Archaea</taxon>
        <taxon>Methanobacteriati</taxon>
        <taxon>Methanobacteriota</taxon>
        <taxon>Stenosarchaea group</taxon>
        <taxon>Halobacteria</taxon>
        <taxon>Halobacteriales</taxon>
        <taxon>Natrialbaceae</taxon>
        <taxon>Natronobacterium</taxon>
    </lineage>
</organism>
<evidence type="ECO:0000313" key="1">
    <source>
        <dbReference type="EMBL" id="SDQ62545.1"/>
    </source>
</evidence>
<dbReference type="STRING" id="1095778.SAMN04489842_1376"/>
<dbReference type="Proteomes" id="UP000198848">
    <property type="component" value="Unassembled WGS sequence"/>
</dbReference>
<evidence type="ECO:0000313" key="2">
    <source>
        <dbReference type="Proteomes" id="UP000198848"/>
    </source>
</evidence>
<gene>
    <name evidence="1" type="ORF">SAMN04489842_1376</name>
</gene>
<dbReference type="AlphaFoldDB" id="A0A1H1CED7"/>
<accession>A0A1H1CED7</accession>
<name>A0A1H1CED7_NATTX</name>
<protein>
    <submittedName>
        <fullName evidence="1">Uncharacterized protein</fullName>
    </submittedName>
</protein>
<keyword evidence="2" id="KW-1185">Reference proteome</keyword>
<proteinExistence type="predicted"/>
<dbReference type="OrthoDB" id="376147at2157"/>
<dbReference type="RefSeq" id="WP_139169249.1">
    <property type="nucleotide sequence ID" value="NZ_FNLC01000001.1"/>
</dbReference>
<sequence length="216" mass="24026">MSDEIGAIYQDAVPEITAGETNVEGLTIQYLKYGYQIDTLSDLFPILVTLDDGRGLEDVKEIVKDALSDTSSFDIRAPGGYDPPPVDNNRTRCHVKFICISPTTDPELVDEVSTPQVIRLIESFKQKLEADGNLYRHSGTANGVTYAKFFLNIGRAHELQLPYPTSKPTDEGQDSQLQTTIPCYILTETTPNPTGDTSSSRRELVTIRWTYPVYSL</sequence>